<feature type="compositionally biased region" description="Polar residues" evidence="1">
    <location>
        <begin position="46"/>
        <end position="58"/>
    </location>
</feature>
<feature type="region of interest" description="Disordered" evidence="1">
    <location>
        <begin position="112"/>
        <end position="180"/>
    </location>
</feature>
<reference evidence="2" key="1">
    <citation type="submission" date="2019-03" db="EMBL/GenBank/DDBJ databases">
        <title>Improved annotation for the trematode Fasciola hepatica.</title>
        <authorList>
            <person name="Choi Y.-J."/>
            <person name="Martin J."/>
            <person name="Mitreva M."/>
        </authorList>
    </citation>
    <scope>NUCLEOTIDE SEQUENCE [LARGE SCALE GENOMIC DNA]</scope>
</reference>
<feature type="region of interest" description="Disordered" evidence="1">
    <location>
        <begin position="229"/>
        <end position="248"/>
    </location>
</feature>
<evidence type="ECO:0000256" key="1">
    <source>
        <dbReference type="SAM" id="MobiDB-lite"/>
    </source>
</evidence>
<feature type="compositionally biased region" description="Low complexity" evidence="1">
    <location>
        <begin position="59"/>
        <end position="79"/>
    </location>
</feature>
<comment type="caution">
    <text evidence="2">The sequence shown here is derived from an EMBL/GenBank/DDBJ whole genome shotgun (WGS) entry which is preliminary data.</text>
</comment>
<organism evidence="2 3">
    <name type="scientific">Fasciola hepatica</name>
    <name type="common">Liver fluke</name>
    <dbReference type="NCBI Taxonomy" id="6192"/>
    <lineage>
        <taxon>Eukaryota</taxon>
        <taxon>Metazoa</taxon>
        <taxon>Spiralia</taxon>
        <taxon>Lophotrochozoa</taxon>
        <taxon>Platyhelminthes</taxon>
        <taxon>Trematoda</taxon>
        <taxon>Digenea</taxon>
        <taxon>Plagiorchiida</taxon>
        <taxon>Echinostomata</taxon>
        <taxon>Echinostomatoidea</taxon>
        <taxon>Fasciolidae</taxon>
        <taxon>Fasciola</taxon>
    </lineage>
</organism>
<dbReference type="Proteomes" id="UP000230066">
    <property type="component" value="Unassembled WGS sequence"/>
</dbReference>
<accession>A0A4E0RM21</accession>
<keyword evidence="3" id="KW-1185">Reference proteome</keyword>
<name>A0A4E0RM21_FASHE</name>
<feature type="region of interest" description="Disordered" evidence="1">
    <location>
        <begin position="1"/>
        <end position="89"/>
    </location>
</feature>
<feature type="compositionally biased region" description="Polar residues" evidence="1">
    <location>
        <begin position="119"/>
        <end position="144"/>
    </location>
</feature>
<evidence type="ECO:0000313" key="3">
    <source>
        <dbReference type="Proteomes" id="UP000230066"/>
    </source>
</evidence>
<gene>
    <name evidence="2" type="ORF">D915_000072</name>
</gene>
<sequence>MLRCVKRKPNRNNVGERNGLGERNCATLPRERTHSEAGPESDTDTAHGTNSANRPSRWSLTKKSATLSTTTPSNSIQTRSESRSSSKHKGFNMFRVGNWRTLSLSSLFSPSRKHKHTESSTASSSGFVSPTADTEPLTGSNSLERGSRHKRPQSIELNAFTQKKVKASDSGSEASTPTGMHSITDQVNVHEDQLRQLSSNAELSDTSDHTPTEPTAPARLLEISSTTPKLPFVDANGSQTNGLRSKPDKMRKLHWVSSREKNVGFPTEQPAKPEVTLKKSQVGERVTIILRKTFSGSKRLFGAEFSALCWANECFR</sequence>
<evidence type="ECO:0000313" key="2">
    <source>
        <dbReference type="EMBL" id="THD29065.1"/>
    </source>
</evidence>
<protein>
    <submittedName>
        <fullName evidence="2">Ankyrin</fullName>
    </submittedName>
</protein>
<feature type="compositionally biased region" description="Basic residues" evidence="1">
    <location>
        <begin position="1"/>
        <end position="10"/>
    </location>
</feature>
<dbReference type="AlphaFoldDB" id="A0A4E0RM21"/>
<dbReference type="EMBL" id="JXXN02000013">
    <property type="protein sequence ID" value="THD29065.1"/>
    <property type="molecule type" value="Genomic_DNA"/>
</dbReference>
<proteinExistence type="predicted"/>
<feature type="compositionally biased region" description="Polar residues" evidence="1">
    <location>
        <begin position="169"/>
        <end position="180"/>
    </location>
</feature>